<name>A0A120G832_PSEFL</name>
<reference evidence="1 2" key="1">
    <citation type="submission" date="2015-05" db="EMBL/GenBank/DDBJ databases">
        <title>A genomic and transcriptomic approach to investigate the blue pigment phenotype in Pseudomonas fluorescens.</title>
        <authorList>
            <person name="Andreani N.A."/>
            <person name="Cardazzo B."/>
        </authorList>
    </citation>
    <scope>NUCLEOTIDE SEQUENCE [LARGE SCALE GENOMIC DNA]</scope>
    <source>
        <strain evidence="1 2">Ps_22</strain>
    </source>
</reference>
<evidence type="ECO:0000313" key="1">
    <source>
        <dbReference type="EMBL" id="KWV88198.1"/>
    </source>
</evidence>
<dbReference type="RefSeq" id="WP_060763837.1">
    <property type="nucleotide sequence ID" value="NZ_LCYA01000052.1"/>
</dbReference>
<sequence>MKAEILTSVQSYFMFMQKSDASLALLENMIMHEKSNRAVSVILEILKEINQADNYFTNTELYDEYESFAKTFVNHLEKLLINTYDDFDFS</sequence>
<accession>A0A120G832</accession>
<comment type="caution">
    <text evidence="1">The sequence shown here is derived from an EMBL/GenBank/DDBJ whole genome shotgun (WGS) entry which is preliminary data.</text>
</comment>
<dbReference type="AlphaFoldDB" id="A0A120G832"/>
<organism evidence="1 2">
    <name type="scientific">Pseudomonas fluorescens</name>
    <dbReference type="NCBI Taxonomy" id="294"/>
    <lineage>
        <taxon>Bacteria</taxon>
        <taxon>Pseudomonadati</taxon>
        <taxon>Pseudomonadota</taxon>
        <taxon>Gammaproteobacteria</taxon>
        <taxon>Pseudomonadales</taxon>
        <taxon>Pseudomonadaceae</taxon>
        <taxon>Pseudomonas</taxon>
    </lineage>
</organism>
<dbReference type="EMBL" id="LCYA01000052">
    <property type="protein sequence ID" value="KWV88198.1"/>
    <property type="molecule type" value="Genomic_DNA"/>
</dbReference>
<evidence type="ECO:0000313" key="2">
    <source>
        <dbReference type="Proteomes" id="UP000061348"/>
    </source>
</evidence>
<dbReference type="Proteomes" id="UP000061348">
    <property type="component" value="Unassembled WGS sequence"/>
</dbReference>
<gene>
    <name evidence="1" type="ORF">PFLmoz3_01093</name>
</gene>
<dbReference type="PATRIC" id="fig|294.194.peg.1258"/>
<protein>
    <submittedName>
        <fullName evidence="1">Uncharacterized protein</fullName>
    </submittedName>
</protein>
<proteinExistence type="predicted"/>